<evidence type="ECO:0000313" key="5">
    <source>
        <dbReference type="EMBL" id="KAG0319363.1"/>
    </source>
</evidence>
<feature type="region of interest" description="Disordered" evidence="3">
    <location>
        <begin position="51"/>
        <end position="111"/>
    </location>
</feature>
<dbReference type="InterPro" id="IPR012349">
    <property type="entry name" value="Split_barrel_FMN-bd"/>
</dbReference>
<gene>
    <name evidence="5" type="ORF">BGZ99_005134</name>
</gene>
<sequence>MILVPFSRTSAKQGHHHFVTRVALLAQRLQPPPQPQLRHYQCTWTLQATADPARSHSRNGIVPTSRRRDAALKTTPRPISRSSRLFSTAAASSSSRDSESSVTETNDLERATSEKLRRVLRNVPFPVVVVSTTSPKDSSLRRGITVSSFTSISLQPVPLVAFCVKLPSRASMALHDSDKFIVQFLASDQIAHSVAFSSSVPPPPSNTVTTSPTTATTIRRAAVPKDQDIEDLIEEARRQILIDSGDGADVANKEGGSTIPSPTATTKTTTATTDSDPDPFEVLGYETDPESQLPMLRDTMGALRCRTHQVSVVGDHELWIGLVEKVLHDPSSSQPSQASASMTKHDQELSASAAAINASEGVDNTISENDLNTPEHVNDTDDHEDLDPDHGTRTVEANDDLVNKRSRIYKPILSGAAAIATSAELMKALVDKQLQDQREQRSNLRERELAVEQREKEFLVNMLKIESERREADRKQLAEEKEELKKEILQYKQEIKTMKEALDSKVTQCFEMFAENQLLKKELEWRQKH</sequence>
<feature type="region of interest" description="Disordered" evidence="3">
    <location>
        <begin position="329"/>
        <end position="398"/>
    </location>
</feature>
<feature type="domain" description="Flavin reductase like" evidence="4">
    <location>
        <begin position="120"/>
        <end position="340"/>
    </location>
</feature>
<dbReference type="Gene3D" id="2.30.110.10">
    <property type="entry name" value="Electron Transport, Fmn-binding Protein, Chain A"/>
    <property type="match status" value="1"/>
</dbReference>
<accession>A0A9P6RIE5</accession>
<feature type="compositionally biased region" description="Low complexity" evidence="3">
    <location>
        <begin position="80"/>
        <end position="95"/>
    </location>
</feature>
<keyword evidence="2" id="KW-0175">Coiled coil</keyword>
<dbReference type="SUPFAM" id="SSF50475">
    <property type="entry name" value="FMN-binding split barrel"/>
    <property type="match status" value="2"/>
</dbReference>
<feature type="compositionally biased region" description="Polar residues" evidence="3">
    <location>
        <begin position="362"/>
        <end position="372"/>
    </location>
</feature>
<dbReference type="PANTHER" id="PTHR30466:SF1">
    <property type="entry name" value="FMN REDUCTASE (NADH) RUTF"/>
    <property type="match status" value="1"/>
</dbReference>
<dbReference type="InterPro" id="IPR002563">
    <property type="entry name" value="Flavin_Rdtase-like_dom"/>
</dbReference>
<dbReference type="EMBL" id="JAAAIP010000326">
    <property type="protein sequence ID" value="KAG0319363.1"/>
    <property type="molecule type" value="Genomic_DNA"/>
</dbReference>
<dbReference type="GO" id="GO:0042602">
    <property type="term" value="F:riboflavin reductase (NADPH) activity"/>
    <property type="evidence" value="ECO:0007669"/>
    <property type="project" value="TreeGrafter"/>
</dbReference>
<dbReference type="OrthoDB" id="2015405at2759"/>
<evidence type="ECO:0000256" key="2">
    <source>
        <dbReference type="SAM" id="Coils"/>
    </source>
</evidence>
<keyword evidence="6" id="KW-1185">Reference proteome</keyword>
<proteinExistence type="predicted"/>
<evidence type="ECO:0000259" key="4">
    <source>
        <dbReference type="SMART" id="SM00903"/>
    </source>
</evidence>
<dbReference type="Proteomes" id="UP000738325">
    <property type="component" value="Unassembled WGS sequence"/>
</dbReference>
<evidence type="ECO:0000256" key="1">
    <source>
        <dbReference type="ARBA" id="ARBA00023002"/>
    </source>
</evidence>
<reference evidence="5" key="1">
    <citation type="journal article" date="2020" name="Fungal Divers.">
        <title>Resolving the Mortierellaceae phylogeny through synthesis of multi-gene phylogenetics and phylogenomics.</title>
        <authorList>
            <person name="Vandepol N."/>
            <person name="Liber J."/>
            <person name="Desiro A."/>
            <person name="Na H."/>
            <person name="Kennedy M."/>
            <person name="Barry K."/>
            <person name="Grigoriev I.V."/>
            <person name="Miller A.N."/>
            <person name="O'Donnell K."/>
            <person name="Stajich J.E."/>
            <person name="Bonito G."/>
        </authorList>
    </citation>
    <scope>NUCLEOTIDE SEQUENCE</scope>
    <source>
        <strain evidence="5">REB-010B</strain>
    </source>
</reference>
<evidence type="ECO:0000256" key="3">
    <source>
        <dbReference type="SAM" id="MobiDB-lite"/>
    </source>
</evidence>
<dbReference type="SMART" id="SM00903">
    <property type="entry name" value="Flavin_Reduct"/>
    <property type="match status" value="1"/>
</dbReference>
<dbReference type="AlphaFoldDB" id="A0A9P6RIE5"/>
<dbReference type="InterPro" id="IPR050268">
    <property type="entry name" value="NADH-dep_flavin_reductase"/>
</dbReference>
<protein>
    <recommendedName>
        <fullName evidence="4">Flavin reductase like domain-containing protein</fullName>
    </recommendedName>
</protein>
<dbReference type="Pfam" id="PF01613">
    <property type="entry name" value="Flavin_Reduct"/>
    <property type="match status" value="2"/>
</dbReference>
<name>A0A9P6RIE5_9FUNG</name>
<organism evidence="5 6">
    <name type="scientific">Dissophora globulifera</name>
    <dbReference type="NCBI Taxonomy" id="979702"/>
    <lineage>
        <taxon>Eukaryota</taxon>
        <taxon>Fungi</taxon>
        <taxon>Fungi incertae sedis</taxon>
        <taxon>Mucoromycota</taxon>
        <taxon>Mortierellomycotina</taxon>
        <taxon>Mortierellomycetes</taxon>
        <taxon>Mortierellales</taxon>
        <taxon>Mortierellaceae</taxon>
        <taxon>Dissophora</taxon>
    </lineage>
</organism>
<dbReference type="PANTHER" id="PTHR30466">
    <property type="entry name" value="FLAVIN REDUCTASE"/>
    <property type="match status" value="1"/>
</dbReference>
<feature type="compositionally biased region" description="Low complexity" evidence="3">
    <location>
        <begin position="257"/>
        <end position="274"/>
    </location>
</feature>
<keyword evidence="1" id="KW-0560">Oxidoreductase</keyword>
<feature type="compositionally biased region" description="Low complexity" evidence="3">
    <location>
        <begin position="330"/>
        <end position="341"/>
    </location>
</feature>
<comment type="caution">
    <text evidence="5">The sequence shown here is derived from an EMBL/GenBank/DDBJ whole genome shotgun (WGS) entry which is preliminary data.</text>
</comment>
<feature type="region of interest" description="Disordered" evidence="3">
    <location>
        <begin position="244"/>
        <end position="286"/>
    </location>
</feature>
<dbReference type="GO" id="GO:0010181">
    <property type="term" value="F:FMN binding"/>
    <property type="evidence" value="ECO:0007669"/>
    <property type="project" value="InterPro"/>
</dbReference>
<evidence type="ECO:0000313" key="6">
    <source>
        <dbReference type="Proteomes" id="UP000738325"/>
    </source>
</evidence>
<feature type="coiled-coil region" evidence="2">
    <location>
        <begin position="427"/>
        <end position="501"/>
    </location>
</feature>